<feature type="compositionally biased region" description="Low complexity" evidence="5">
    <location>
        <begin position="361"/>
        <end position="381"/>
    </location>
</feature>
<evidence type="ECO:0000313" key="8">
    <source>
        <dbReference type="Proteomes" id="UP000054408"/>
    </source>
</evidence>
<feature type="region of interest" description="Disordered" evidence="5">
    <location>
        <begin position="176"/>
        <end position="223"/>
    </location>
</feature>
<dbReference type="Gene3D" id="1.10.10.60">
    <property type="entry name" value="Homeodomain-like"/>
    <property type="match status" value="1"/>
</dbReference>
<dbReference type="InterPro" id="IPR050224">
    <property type="entry name" value="TALE_homeobox"/>
</dbReference>
<dbReference type="RefSeq" id="XP_013754170.1">
    <property type="nucleotide sequence ID" value="XM_013898716.1"/>
</dbReference>
<organism evidence="7 8">
    <name type="scientific">Thecamonas trahens ATCC 50062</name>
    <dbReference type="NCBI Taxonomy" id="461836"/>
    <lineage>
        <taxon>Eukaryota</taxon>
        <taxon>Apusozoa</taxon>
        <taxon>Apusomonadida</taxon>
        <taxon>Apusomonadidae</taxon>
        <taxon>Thecamonas</taxon>
    </lineage>
</organism>
<feature type="compositionally biased region" description="Low complexity" evidence="5">
    <location>
        <begin position="1"/>
        <end position="20"/>
    </location>
</feature>
<dbReference type="SMART" id="SM00389">
    <property type="entry name" value="HOX"/>
    <property type="match status" value="1"/>
</dbReference>
<protein>
    <recommendedName>
        <fullName evidence="6">Homeobox domain-containing protein</fullName>
    </recommendedName>
</protein>
<feature type="DNA-binding region" description="Homeobox" evidence="4">
    <location>
        <begin position="27"/>
        <end position="89"/>
    </location>
</feature>
<dbReference type="PANTHER" id="PTHR11850">
    <property type="entry name" value="HOMEOBOX PROTEIN TRANSCRIPTION FACTORS"/>
    <property type="match status" value="1"/>
</dbReference>
<evidence type="ECO:0000256" key="2">
    <source>
        <dbReference type="ARBA" id="ARBA00023155"/>
    </source>
</evidence>
<dbReference type="EMBL" id="GL349484">
    <property type="protein sequence ID" value="KNC53968.1"/>
    <property type="molecule type" value="Genomic_DNA"/>
</dbReference>
<dbReference type="eggNOG" id="KOG0773">
    <property type="taxonomic scope" value="Eukaryota"/>
</dbReference>
<feature type="compositionally biased region" description="Low complexity" evidence="5">
    <location>
        <begin position="199"/>
        <end position="216"/>
    </location>
</feature>
<dbReference type="OrthoDB" id="10056939at2759"/>
<dbReference type="GO" id="GO:0006355">
    <property type="term" value="P:regulation of DNA-templated transcription"/>
    <property type="evidence" value="ECO:0007669"/>
    <property type="project" value="InterPro"/>
</dbReference>
<keyword evidence="2 4" id="KW-0371">Homeobox</keyword>
<evidence type="ECO:0000259" key="6">
    <source>
        <dbReference type="PROSITE" id="PS50071"/>
    </source>
</evidence>
<keyword evidence="1 4" id="KW-0238">DNA-binding</keyword>
<reference evidence="7 8" key="1">
    <citation type="submission" date="2010-05" db="EMBL/GenBank/DDBJ databases">
        <title>The Genome Sequence of Thecamonas trahens ATCC 50062.</title>
        <authorList>
            <consortium name="The Broad Institute Genome Sequencing Platform"/>
            <person name="Russ C."/>
            <person name="Cuomo C."/>
            <person name="Shea T."/>
            <person name="Young S.K."/>
            <person name="Zeng Q."/>
            <person name="Koehrsen M."/>
            <person name="Haas B."/>
            <person name="Borodovsky M."/>
            <person name="Guigo R."/>
            <person name="Alvarado L."/>
            <person name="Berlin A."/>
            <person name="Bochicchio J."/>
            <person name="Borenstein D."/>
            <person name="Chapman S."/>
            <person name="Chen Z."/>
            <person name="Freedman E."/>
            <person name="Gellesch M."/>
            <person name="Goldberg J."/>
            <person name="Griggs A."/>
            <person name="Gujja S."/>
            <person name="Heilman E."/>
            <person name="Heiman D."/>
            <person name="Hepburn T."/>
            <person name="Howarth C."/>
            <person name="Jen D."/>
            <person name="Larson L."/>
            <person name="Mehta T."/>
            <person name="Park D."/>
            <person name="Pearson M."/>
            <person name="Roberts A."/>
            <person name="Saif S."/>
            <person name="Shenoy N."/>
            <person name="Sisk P."/>
            <person name="Stolte C."/>
            <person name="Sykes S."/>
            <person name="Thomson T."/>
            <person name="Walk T."/>
            <person name="White J."/>
            <person name="Yandava C."/>
            <person name="Burger G."/>
            <person name="Gray M.W."/>
            <person name="Holland P.W.H."/>
            <person name="King N."/>
            <person name="Lang F.B.F."/>
            <person name="Roger A.J."/>
            <person name="Ruiz-Trillo I."/>
            <person name="Lander E."/>
            <person name="Nusbaum C."/>
        </authorList>
    </citation>
    <scope>NUCLEOTIDE SEQUENCE [LARGE SCALE GENOMIC DNA]</scope>
    <source>
        <strain evidence="7 8">ATCC 50062</strain>
    </source>
</reference>
<feature type="domain" description="Homeobox" evidence="6">
    <location>
        <begin position="25"/>
        <end position="88"/>
    </location>
</feature>
<feature type="region of interest" description="Disordered" evidence="5">
    <location>
        <begin position="1"/>
        <end position="29"/>
    </location>
</feature>
<evidence type="ECO:0000313" key="7">
    <source>
        <dbReference type="EMBL" id="KNC53968.1"/>
    </source>
</evidence>
<dbReference type="STRING" id="461836.A0A0L0DR96"/>
<proteinExistence type="predicted"/>
<name>A0A0L0DR96_THETB</name>
<dbReference type="CDD" id="cd00086">
    <property type="entry name" value="homeodomain"/>
    <property type="match status" value="1"/>
</dbReference>
<feature type="compositionally biased region" description="Polar residues" evidence="5">
    <location>
        <begin position="382"/>
        <end position="395"/>
    </location>
</feature>
<dbReference type="InterPro" id="IPR008422">
    <property type="entry name" value="KN_HD"/>
</dbReference>
<evidence type="ECO:0000256" key="3">
    <source>
        <dbReference type="ARBA" id="ARBA00023242"/>
    </source>
</evidence>
<feature type="compositionally biased region" description="Polar residues" evidence="5">
    <location>
        <begin position="315"/>
        <end position="327"/>
    </location>
</feature>
<dbReference type="PROSITE" id="PS50071">
    <property type="entry name" value="HOMEOBOX_2"/>
    <property type="match status" value="1"/>
</dbReference>
<feature type="region of interest" description="Disordered" evidence="5">
    <location>
        <begin position="361"/>
        <end position="412"/>
    </location>
</feature>
<dbReference type="Pfam" id="PF05920">
    <property type="entry name" value="Homeobox_KN"/>
    <property type="match status" value="1"/>
</dbReference>
<feature type="region of interest" description="Disordered" evidence="5">
    <location>
        <begin position="89"/>
        <end position="112"/>
    </location>
</feature>
<dbReference type="GO" id="GO:0005634">
    <property type="term" value="C:nucleus"/>
    <property type="evidence" value="ECO:0007669"/>
    <property type="project" value="UniProtKB-SubCell"/>
</dbReference>
<feature type="compositionally biased region" description="Low complexity" evidence="5">
    <location>
        <begin position="287"/>
        <end position="314"/>
    </location>
</feature>
<evidence type="ECO:0000256" key="1">
    <source>
        <dbReference type="ARBA" id="ARBA00023125"/>
    </source>
</evidence>
<gene>
    <name evidence="7" type="ORF">AMSG_09616</name>
</gene>
<evidence type="ECO:0000256" key="4">
    <source>
        <dbReference type="PROSITE-ProRule" id="PRU00108"/>
    </source>
</evidence>
<comment type="subcellular location">
    <subcellularLocation>
        <location evidence="4">Nucleus</location>
    </subcellularLocation>
</comment>
<dbReference type="InterPro" id="IPR001356">
    <property type="entry name" value="HD"/>
</dbReference>
<sequence length="412" mass="44139">MQTFSSSSSREAESSGSAASLGKRRTVNHKRRLFDAKVTKLLRSWIDAHKADPYPSSAELDEMSESTGLSVAQLRQWFANARRRTLKPSRNSGKMRYRSLSTESSSSSSLLGMTSGMPGQNYSVMMPGAQFGHYPQMMYTSSQLHAAAMQAQAQARAAQMHANQWAQRMAMYNAMAGPQSHMPPSMPPSMPSSMPPSMPSSMPSSMPTTSMQPLSMTGPMQGGDPVMQRLQALQAQQNILSRMQSLSGKPGAVSSLQASMPVMPYGNVQVQSMQVQSQLGSQLTQLQAQMSSSSMQGQMSQTQMTTSLSQTPMQLTSMSQTPMAASMTTSLPQAQMIQAQAAQAALAAQAAQVQATQVQVSQAQPSQPPATQAQSDQAQSSKPLANPQSDSSSDEPTAPKSREANTPEQVSP</sequence>
<feature type="region of interest" description="Disordered" evidence="5">
    <location>
        <begin position="287"/>
        <end position="327"/>
    </location>
</feature>
<dbReference type="SUPFAM" id="SSF46689">
    <property type="entry name" value="Homeodomain-like"/>
    <property type="match status" value="1"/>
</dbReference>
<dbReference type="GO" id="GO:0003677">
    <property type="term" value="F:DNA binding"/>
    <property type="evidence" value="ECO:0007669"/>
    <property type="project" value="UniProtKB-UniRule"/>
</dbReference>
<feature type="compositionally biased region" description="Pro residues" evidence="5">
    <location>
        <begin position="184"/>
        <end position="198"/>
    </location>
</feature>
<dbReference type="InterPro" id="IPR009057">
    <property type="entry name" value="Homeodomain-like_sf"/>
</dbReference>
<accession>A0A0L0DR96</accession>
<keyword evidence="3 4" id="KW-0539">Nucleus</keyword>
<keyword evidence="8" id="KW-1185">Reference proteome</keyword>
<dbReference type="AlphaFoldDB" id="A0A0L0DR96"/>
<feature type="compositionally biased region" description="Low complexity" evidence="5">
    <location>
        <begin position="99"/>
        <end position="112"/>
    </location>
</feature>
<dbReference type="Proteomes" id="UP000054408">
    <property type="component" value="Unassembled WGS sequence"/>
</dbReference>
<dbReference type="GeneID" id="25568041"/>
<evidence type="ECO:0000256" key="5">
    <source>
        <dbReference type="SAM" id="MobiDB-lite"/>
    </source>
</evidence>